<organism evidence="2 3">
    <name type="scientific">Diploptera punctata</name>
    <name type="common">Pacific beetle cockroach</name>
    <dbReference type="NCBI Taxonomy" id="6984"/>
    <lineage>
        <taxon>Eukaryota</taxon>
        <taxon>Metazoa</taxon>
        <taxon>Ecdysozoa</taxon>
        <taxon>Arthropoda</taxon>
        <taxon>Hexapoda</taxon>
        <taxon>Insecta</taxon>
        <taxon>Pterygota</taxon>
        <taxon>Neoptera</taxon>
        <taxon>Polyneoptera</taxon>
        <taxon>Dictyoptera</taxon>
        <taxon>Blattodea</taxon>
        <taxon>Blaberoidea</taxon>
        <taxon>Blaberidae</taxon>
        <taxon>Diplopterinae</taxon>
        <taxon>Diploptera</taxon>
    </lineage>
</organism>
<feature type="non-terminal residue" evidence="2">
    <location>
        <position position="356"/>
    </location>
</feature>
<accession>A0AAD8ER64</accession>
<proteinExistence type="predicted"/>
<feature type="compositionally biased region" description="Basic residues" evidence="1">
    <location>
        <begin position="37"/>
        <end position="47"/>
    </location>
</feature>
<name>A0AAD8ER64_DIPPU</name>
<feature type="non-terminal residue" evidence="2">
    <location>
        <position position="1"/>
    </location>
</feature>
<comment type="caution">
    <text evidence="2">The sequence shown here is derived from an EMBL/GenBank/DDBJ whole genome shotgun (WGS) entry which is preliminary data.</text>
</comment>
<evidence type="ECO:0000256" key="1">
    <source>
        <dbReference type="SAM" id="MobiDB-lite"/>
    </source>
</evidence>
<feature type="compositionally biased region" description="Basic and acidic residues" evidence="1">
    <location>
        <begin position="199"/>
        <end position="213"/>
    </location>
</feature>
<feature type="region of interest" description="Disordered" evidence="1">
    <location>
        <begin position="244"/>
        <end position="276"/>
    </location>
</feature>
<reference evidence="2" key="1">
    <citation type="journal article" date="2023" name="IScience">
        <title>Live-bearing cockroach genome reveals convergent evolutionary mechanisms linked to viviparity in insects and beyond.</title>
        <authorList>
            <person name="Fouks B."/>
            <person name="Harrison M.C."/>
            <person name="Mikhailova A.A."/>
            <person name="Marchal E."/>
            <person name="English S."/>
            <person name="Carruthers M."/>
            <person name="Jennings E.C."/>
            <person name="Chiamaka E.L."/>
            <person name="Frigard R.A."/>
            <person name="Pippel M."/>
            <person name="Attardo G.M."/>
            <person name="Benoit J.B."/>
            <person name="Bornberg-Bauer E."/>
            <person name="Tobe S.S."/>
        </authorList>
    </citation>
    <scope>NUCLEOTIDE SEQUENCE</scope>
    <source>
        <strain evidence="2">Stay&amp;Tobe</strain>
    </source>
</reference>
<feature type="region of interest" description="Disordered" evidence="1">
    <location>
        <begin position="1"/>
        <end position="47"/>
    </location>
</feature>
<keyword evidence="3" id="KW-1185">Reference proteome</keyword>
<sequence>RNAPRHRRPSGPGATDSNQASALRRYGGPRHPLGPKMRNRTKWNGRCPARPKKFVCENGYIAAAIPAVHRRCSTHRPGDGSLASGSAGREVPAVLLHEPGEGSTARGSATTLHSFSSAMMTKARRPPPISMQTDTPTVTPLKLRKTVTPSKTPCPPKRAGDVAEATAPRPQTSGLPPGRTLSRRASGPTPYALPSDAGQDIRESEETTAREGRPLCGLLPGLRPERIQRVATFYLGGEMHLATAGPPAPVPRTPTRRAPCDATGGPRHPLGPKMRNRTKWNGVETAICVRNVDVHVSCSSHDNAQFAAFFIDPRAKTRQSVLPKKFVCENGYIAAAIPAVHRSTTLNARSWREDDD</sequence>
<dbReference type="Proteomes" id="UP001233999">
    <property type="component" value="Unassembled WGS sequence"/>
</dbReference>
<evidence type="ECO:0000313" key="2">
    <source>
        <dbReference type="EMBL" id="KAJ9599668.1"/>
    </source>
</evidence>
<gene>
    <name evidence="2" type="ORF">L9F63_026485</name>
</gene>
<dbReference type="AlphaFoldDB" id="A0AAD8ER64"/>
<dbReference type="EMBL" id="JASPKZ010000718">
    <property type="protein sequence ID" value="KAJ9599668.1"/>
    <property type="molecule type" value="Genomic_DNA"/>
</dbReference>
<reference evidence="2" key="2">
    <citation type="submission" date="2023-05" db="EMBL/GenBank/DDBJ databases">
        <authorList>
            <person name="Fouks B."/>
        </authorList>
    </citation>
    <scope>NUCLEOTIDE SEQUENCE</scope>
    <source>
        <strain evidence="2">Stay&amp;Tobe</strain>
        <tissue evidence="2">Testes</tissue>
    </source>
</reference>
<feature type="region of interest" description="Disordered" evidence="1">
    <location>
        <begin position="118"/>
        <end position="217"/>
    </location>
</feature>
<protein>
    <submittedName>
        <fullName evidence="2">Uncharacterized protein</fullName>
    </submittedName>
</protein>
<evidence type="ECO:0000313" key="3">
    <source>
        <dbReference type="Proteomes" id="UP001233999"/>
    </source>
</evidence>